<gene>
    <name evidence="6" type="ORF">EXD82_08715</name>
</gene>
<name>A0A544QTQ9_9FIRM</name>
<dbReference type="FunFam" id="3.10.105.10:FF:000006">
    <property type="entry name" value="Peptide ABC transporter substrate-binding protein"/>
    <property type="match status" value="1"/>
</dbReference>
<dbReference type="EMBL" id="SGJB01000017">
    <property type="protein sequence ID" value="TQQ84075.1"/>
    <property type="molecule type" value="Genomic_DNA"/>
</dbReference>
<evidence type="ECO:0000259" key="5">
    <source>
        <dbReference type="Pfam" id="PF00496"/>
    </source>
</evidence>
<dbReference type="Gene3D" id="3.90.76.10">
    <property type="entry name" value="Dipeptide-binding Protein, Domain 1"/>
    <property type="match status" value="1"/>
</dbReference>
<dbReference type="InterPro" id="IPR030678">
    <property type="entry name" value="Peptide/Ni-bd"/>
</dbReference>
<dbReference type="PIRSF" id="PIRSF002741">
    <property type="entry name" value="MppA"/>
    <property type="match status" value="1"/>
</dbReference>
<evidence type="ECO:0000256" key="3">
    <source>
        <dbReference type="ARBA" id="ARBA00022729"/>
    </source>
</evidence>
<dbReference type="InterPro" id="IPR039424">
    <property type="entry name" value="SBP_5"/>
</dbReference>
<keyword evidence="7" id="KW-1185">Reference proteome</keyword>
<reference evidence="6 7" key="1">
    <citation type="submission" date="2019-02" db="EMBL/GenBank/DDBJ databases">
        <title>Peptostreptococcaceae bacterium ZHW00191 nov., a new bacterium isolated from the human gut.</title>
        <authorList>
            <person name="Zhou H.-W."/>
            <person name="Chen X.-J."/>
        </authorList>
    </citation>
    <scope>NUCLEOTIDE SEQUENCE [LARGE SCALE GENOMIC DNA]</scope>
    <source>
        <strain evidence="6 7">ZHW00191</strain>
    </source>
</reference>
<dbReference type="Pfam" id="PF00496">
    <property type="entry name" value="SBP_bac_5"/>
    <property type="match status" value="1"/>
</dbReference>
<comment type="similarity">
    <text evidence="1">Belongs to the bacterial solute-binding protein 5 family.</text>
</comment>
<evidence type="ECO:0000256" key="4">
    <source>
        <dbReference type="SAM" id="SignalP"/>
    </source>
</evidence>
<dbReference type="PROSITE" id="PS51257">
    <property type="entry name" value="PROKAR_LIPOPROTEIN"/>
    <property type="match status" value="1"/>
</dbReference>
<protein>
    <recommendedName>
        <fullName evidence="5">Solute-binding protein family 5 domain-containing protein</fullName>
    </recommendedName>
</protein>
<feature type="chain" id="PRO_5038337621" description="Solute-binding protein family 5 domain-containing protein" evidence="4">
    <location>
        <begin position="22"/>
        <end position="552"/>
    </location>
</feature>
<comment type="caution">
    <text evidence="6">The sequence shown here is derived from an EMBL/GenBank/DDBJ whole genome shotgun (WGS) entry which is preliminary data.</text>
</comment>
<dbReference type="GO" id="GO:0042597">
    <property type="term" value="C:periplasmic space"/>
    <property type="evidence" value="ECO:0007669"/>
    <property type="project" value="UniProtKB-ARBA"/>
</dbReference>
<keyword evidence="2" id="KW-0813">Transport</keyword>
<proteinExistence type="inferred from homology"/>
<evidence type="ECO:0000256" key="1">
    <source>
        <dbReference type="ARBA" id="ARBA00005695"/>
    </source>
</evidence>
<dbReference type="OrthoDB" id="9772924at2"/>
<dbReference type="RefSeq" id="WP_142536529.1">
    <property type="nucleotide sequence ID" value="NZ_SGJB01000017.1"/>
</dbReference>
<dbReference type="InterPro" id="IPR000914">
    <property type="entry name" value="SBP_5_dom"/>
</dbReference>
<evidence type="ECO:0000313" key="6">
    <source>
        <dbReference type="EMBL" id="TQQ84075.1"/>
    </source>
</evidence>
<accession>A0A544QTQ9</accession>
<keyword evidence="3 4" id="KW-0732">Signal</keyword>
<feature type="domain" description="Solute-binding protein family 5" evidence="5">
    <location>
        <begin position="78"/>
        <end position="459"/>
    </location>
</feature>
<dbReference type="GO" id="GO:0043190">
    <property type="term" value="C:ATP-binding cassette (ABC) transporter complex"/>
    <property type="evidence" value="ECO:0007669"/>
    <property type="project" value="InterPro"/>
</dbReference>
<dbReference type="SUPFAM" id="SSF53850">
    <property type="entry name" value="Periplasmic binding protein-like II"/>
    <property type="match status" value="1"/>
</dbReference>
<sequence>MKSKKLFSVLLSAAMATGILTGCGGSGGNSSEAKDTIVYSMNTTPQGIFNPLISNIKEDDYVNAVVYASLMQVNEKGEIVPYLAEKSEVSEDMKTITYDLKDNATWHDGEKVTAEDVAFTLKSMADGGYTGGYYGDVQNIKGAEAYHNGEAEDVEGIKVVDDDTIEIQFEKVYAPAVTNIGNLKILPEHIWGEVPVAEWQNKTDLLNKPVGCGPYKLTEFTSGSNVKFEAASDFFDGAAKTKNLIFKVINADTTQAEFKSGSIDIANVEALKKDDVSALENEGYKLVEFPNYMFTYMGFNLRNEKLRDKNIRQAFMYAVDRQSILDNIVEGRGEIVNTPMLPSSWAYPEESELNAYKYDTEKAKELLKAAGYEDKDGDGFVENSAGEKLKFSLVCQTDNDIRQKVAVSIQEAMKAVGVEIEIDSMEYSAVMDKVVANHDYDLYMMGNTLSLDPDPRPMWHSEAISNEAGVIGYNIVAYNNPETDALIEKGNATLDQEERKSAYAEFGKKLNEDVPEMYLFCQNIERVYNSKLEGYTPSTFNEFYNVNNWVIK</sequence>
<dbReference type="PANTHER" id="PTHR30290:SF9">
    <property type="entry name" value="OLIGOPEPTIDE-BINDING PROTEIN APPA"/>
    <property type="match status" value="1"/>
</dbReference>
<dbReference type="Gene3D" id="3.10.105.10">
    <property type="entry name" value="Dipeptide-binding Protein, Domain 3"/>
    <property type="match status" value="1"/>
</dbReference>
<dbReference type="Gene3D" id="3.40.190.10">
    <property type="entry name" value="Periplasmic binding protein-like II"/>
    <property type="match status" value="1"/>
</dbReference>
<evidence type="ECO:0000256" key="2">
    <source>
        <dbReference type="ARBA" id="ARBA00022448"/>
    </source>
</evidence>
<dbReference type="Proteomes" id="UP000317863">
    <property type="component" value="Unassembled WGS sequence"/>
</dbReference>
<dbReference type="AlphaFoldDB" id="A0A544QTQ9"/>
<feature type="signal peptide" evidence="4">
    <location>
        <begin position="1"/>
        <end position="21"/>
    </location>
</feature>
<evidence type="ECO:0000313" key="7">
    <source>
        <dbReference type="Proteomes" id="UP000317863"/>
    </source>
</evidence>
<organism evidence="6 7">
    <name type="scientific">Peptacetobacter hominis</name>
    <dbReference type="NCBI Taxonomy" id="2743610"/>
    <lineage>
        <taxon>Bacteria</taxon>
        <taxon>Bacillati</taxon>
        <taxon>Bacillota</taxon>
        <taxon>Clostridia</taxon>
        <taxon>Peptostreptococcales</taxon>
        <taxon>Peptostreptococcaceae</taxon>
        <taxon>Peptacetobacter</taxon>
    </lineage>
</organism>
<dbReference type="GO" id="GO:1904680">
    <property type="term" value="F:peptide transmembrane transporter activity"/>
    <property type="evidence" value="ECO:0007669"/>
    <property type="project" value="TreeGrafter"/>
</dbReference>
<dbReference type="PANTHER" id="PTHR30290">
    <property type="entry name" value="PERIPLASMIC BINDING COMPONENT OF ABC TRANSPORTER"/>
    <property type="match status" value="1"/>
</dbReference>
<dbReference type="GO" id="GO:0015833">
    <property type="term" value="P:peptide transport"/>
    <property type="evidence" value="ECO:0007669"/>
    <property type="project" value="TreeGrafter"/>
</dbReference>